<feature type="transmembrane region" description="Helical" evidence="1">
    <location>
        <begin position="354"/>
        <end position="373"/>
    </location>
</feature>
<feature type="transmembrane region" description="Helical" evidence="1">
    <location>
        <begin position="7"/>
        <end position="28"/>
    </location>
</feature>
<feature type="transmembrane region" description="Helical" evidence="1">
    <location>
        <begin position="379"/>
        <end position="396"/>
    </location>
</feature>
<gene>
    <name evidence="2" type="ORF">FHS59_003593</name>
</gene>
<name>A0A841MKI9_9BACT</name>
<keyword evidence="1" id="KW-0472">Membrane</keyword>
<feature type="transmembrane region" description="Helical" evidence="1">
    <location>
        <begin position="192"/>
        <end position="210"/>
    </location>
</feature>
<keyword evidence="1" id="KW-0812">Transmembrane</keyword>
<dbReference type="AlphaFoldDB" id="A0A841MKI9"/>
<evidence type="ECO:0000313" key="2">
    <source>
        <dbReference type="EMBL" id="MBB6327950.1"/>
    </source>
</evidence>
<evidence type="ECO:0000256" key="1">
    <source>
        <dbReference type="SAM" id="Phobius"/>
    </source>
</evidence>
<comment type="caution">
    <text evidence="2">The sequence shown here is derived from an EMBL/GenBank/DDBJ whole genome shotgun (WGS) entry which is preliminary data.</text>
</comment>
<evidence type="ECO:0000313" key="3">
    <source>
        <dbReference type="Proteomes" id="UP000588604"/>
    </source>
</evidence>
<keyword evidence="1" id="KW-1133">Transmembrane helix</keyword>
<feature type="transmembrane region" description="Helical" evidence="1">
    <location>
        <begin position="317"/>
        <end position="342"/>
    </location>
</feature>
<feature type="transmembrane region" description="Helical" evidence="1">
    <location>
        <begin position="121"/>
        <end position="139"/>
    </location>
</feature>
<protein>
    <submittedName>
        <fullName evidence="2">Uncharacterized protein</fullName>
    </submittedName>
</protein>
<dbReference type="Proteomes" id="UP000588604">
    <property type="component" value="Unassembled WGS sequence"/>
</dbReference>
<feature type="transmembrane region" description="Helical" evidence="1">
    <location>
        <begin position="89"/>
        <end position="109"/>
    </location>
</feature>
<reference evidence="2 3" key="1">
    <citation type="submission" date="2020-08" db="EMBL/GenBank/DDBJ databases">
        <title>Genomic Encyclopedia of Type Strains, Phase IV (KMG-IV): sequencing the most valuable type-strain genomes for metagenomic binning, comparative biology and taxonomic classification.</title>
        <authorList>
            <person name="Goeker M."/>
        </authorList>
    </citation>
    <scope>NUCLEOTIDE SEQUENCE [LARGE SCALE GENOMIC DNA]</scope>
    <source>
        <strain evidence="2 3">DSM 102044</strain>
    </source>
</reference>
<sequence>MTQRLFLYFIGIIFISMSISAMGVFLIAKILPVNLSEIFLIPGIVLVLSANKDIKDIIIRNLKKKNIVICFFALSLFSIIGLMTGNNIAFVYSDFRSIFIFLFFSILVVENYEKQVTFKNFVYHIFICVSLFDFIFLLFRKSYFYMDTERFIALTICPFVLSIIFLNKNKYFSSGVFLIILIYQTVVSTMRINYVFIIFYLLYLLFFIFISIRNKKMFFKSIVFVVLLVFSSFKFAPLVLNFLESNGSRYVHSIVRTESMLNNFDEEEEIRINTIKLFYKEPMSLIFPQGLGWRNHIDRIQNLYREKYSVLSTMDSNIFYCFYHFGLFFGFLIIIFLFRLLFHLFINVLSQCSFIGFVYYTVLIGSFCSMFVLKSWIFVYFNFGFIYAFIIVLLRYPDKYFLKH</sequence>
<dbReference type="EMBL" id="JACIJO010000003">
    <property type="protein sequence ID" value="MBB6327950.1"/>
    <property type="molecule type" value="Genomic_DNA"/>
</dbReference>
<feature type="transmembrane region" description="Helical" evidence="1">
    <location>
        <begin position="34"/>
        <end position="54"/>
    </location>
</feature>
<feature type="transmembrane region" description="Helical" evidence="1">
    <location>
        <begin position="66"/>
        <end position="83"/>
    </location>
</feature>
<dbReference type="RefSeq" id="WP_184496687.1">
    <property type="nucleotide sequence ID" value="NZ_JACIJO010000003.1"/>
</dbReference>
<feature type="transmembrane region" description="Helical" evidence="1">
    <location>
        <begin position="222"/>
        <end position="243"/>
    </location>
</feature>
<organism evidence="2 3">
    <name type="scientific">Algoriphagus iocasae</name>
    <dbReference type="NCBI Taxonomy" id="1836499"/>
    <lineage>
        <taxon>Bacteria</taxon>
        <taxon>Pseudomonadati</taxon>
        <taxon>Bacteroidota</taxon>
        <taxon>Cytophagia</taxon>
        <taxon>Cytophagales</taxon>
        <taxon>Cyclobacteriaceae</taxon>
        <taxon>Algoriphagus</taxon>
    </lineage>
</organism>
<proteinExistence type="predicted"/>
<accession>A0A841MKI9</accession>
<keyword evidence="3" id="KW-1185">Reference proteome</keyword>
<feature type="transmembrane region" description="Helical" evidence="1">
    <location>
        <begin position="171"/>
        <end position="186"/>
    </location>
</feature>
<feature type="transmembrane region" description="Helical" evidence="1">
    <location>
        <begin position="151"/>
        <end position="166"/>
    </location>
</feature>